<evidence type="ECO:0000313" key="2">
    <source>
        <dbReference type="EMBL" id="MFC3101781.1"/>
    </source>
</evidence>
<dbReference type="RefSeq" id="WP_336918756.1">
    <property type="nucleotide sequence ID" value="NZ_JBANRN010000006.1"/>
</dbReference>
<keyword evidence="1" id="KW-0812">Transmembrane</keyword>
<protein>
    <recommendedName>
        <fullName evidence="4">PilZ domain-containing protein</fullName>
    </recommendedName>
</protein>
<feature type="transmembrane region" description="Helical" evidence="1">
    <location>
        <begin position="119"/>
        <end position="140"/>
    </location>
</feature>
<comment type="caution">
    <text evidence="2">The sequence shown here is derived from an EMBL/GenBank/DDBJ whole genome shotgun (WGS) entry which is preliminary data.</text>
</comment>
<accession>A0ABV7EIN3</accession>
<name>A0ABV7EIN3_9SPHN</name>
<evidence type="ECO:0000313" key="3">
    <source>
        <dbReference type="Proteomes" id="UP001595378"/>
    </source>
</evidence>
<evidence type="ECO:0000256" key="1">
    <source>
        <dbReference type="SAM" id="Phobius"/>
    </source>
</evidence>
<keyword evidence="1" id="KW-0472">Membrane</keyword>
<organism evidence="2 3">
    <name type="scientific">Alteraurantiacibacter lauratis</name>
    <dbReference type="NCBI Taxonomy" id="2054627"/>
    <lineage>
        <taxon>Bacteria</taxon>
        <taxon>Pseudomonadati</taxon>
        <taxon>Pseudomonadota</taxon>
        <taxon>Alphaproteobacteria</taxon>
        <taxon>Sphingomonadales</taxon>
        <taxon>Erythrobacteraceae</taxon>
        <taxon>Alteraurantiacibacter</taxon>
    </lineage>
</organism>
<proteinExistence type="predicted"/>
<evidence type="ECO:0008006" key="4">
    <source>
        <dbReference type="Google" id="ProtNLM"/>
    </source>
</evidence>
<sequence>MVAGKPRVEQRVRAVVRARLRDNLGERDICLIDISTRGLLATAARPPVRGDFVEIIVGRNRMTAQVKWTSERRFGLLLRERVSIPAMIEGGKASVMLAAARSATAVRGKASADWLNPLVLARAGQLGLMLLAVAGVGMLLTELVAGGLNPVREAVEAASH</sequence>
<dbReference type="EMBL" id="JBHRSU010000035">
    <property type="protein sequence ID" value="MFC3101781.1"/>
    <property type="molecule type" value="Genomic_DNA"/>
</dbReference>
<gene>
    <name evidence="2" type="ORF">ACFODK_12860</name>
</gene>
<dbReference type="Proteomes" id="UP001595378">
    <property type="component" value="Unassembled WGS sequence"/>
</dbReference>
<reference evidence="3" key="1">
    <citation type="journal article" date="2019" name="Int. J. Syst. Evol. Microbiol.">
        <title>The Global Catalogue of Microorganisms (GCM) 10K type strain sequencing project: providing services to taxonomists for standard genome sequencing and annotation.</title>
        <authorList>
            <consortium name="The Broad Institute Genomics Platform"/>
            <consortium name="The Broad Institute Genome Sequencing Center for Infectious Disease"/>
            <person name="Wu L."/>
            <person name="Ma J."/>
        </authorList>
    </citation>
    <scope>NUCLEOTIDE SEQUENCE [LARGE SCALE GENOMIC DNA]</scope>
    <source>
        <strain evidence="3">KCTC 52606</strain>
    </source>
</reference>
<keyword evidence="3" id="KW-1185">Reference proteome</keyword>
<keyword evidence="1" id="KW-1133">Transmembrane helix</keyword>